<dbReference type="GO" id="GO:0003697">
    <property type="term" value="F:single-stranded DNA binding"/>
    <property type="evidence" value="ECO:0007669"/>
    <property type="project" value="TreeGrafter"/>
</dbReference>
<dbReference type="SUPFAM" id="SSF52540">
    <property type="entry name" value="P-loop containing nucleoside triphosphate hydrolases"/>
    <property type="match status" value="1"/>
</dbReference>
<dbReference type="GO" id="GO:0030915">
    <property type="term" value="C:Smc5-Smc6 complex"/>
    <property type="evidence" value="ECO:0007669"/>
    <property type="project" value="TreeGrafter"/>
</dbReference>
<accession>A0A131XEY5</accession>
<evidence type="ECO:0000256" key="6">
    <source>
        <dbReference type="ARBA" id="ARBA00022763"/>
    </source>
</evidence>
<evidence type="ECO:0000256" key="5">
    <source>
        <dbReference type="ARBA" id="ARBA00022741"/>
    </source>
</evidence>
<evidence type="ECO:0000256" key="10">
    <source>
        <dbReference type="ARBA" id="ARBA00023204"/>
    </source>
</evidence>
<keyword evidence="4" id="KW-0158">Chromosome</keyword>
<dbReference type="GO" id="GO:0003684">
    <property type="term" value="F:damaged DNA binding"/>
    <property type="evidence" value="ECO:0007669"/>
    <property type="project" value="TreeGrafter"/>
</dbReference>
<dbReference type="GO" id="GO:0035861">
    <property type="term" value="C:site of double-strand break"/>
    <property type="evidence" value="ECO:0007669"/>
    <property type="project" value="TreeGrafter"/>
</dbReference>
<evidence type="ECO:0000256" key="1">
    <source>
        <dbReference type="ARBA" id="ARBA00004123"/>
    </source>
</evidence>
<dbReference type="PANTHER" id="PTHR19306:SF6">
    <property type="entry name" value="STRUCTURAL MAINTENANCE OF CHROMOSOMES PROTEIN 6"/>
    <property type="match status" value="1"/>
</dbReference>
<evidence type="ECO:0000256" key="7">
    <source>
        <dbReference type="ARBA" id="ARBA00022840"/>
    </source>
</evidence>
<dbReference type="GO" id="GO:0051276">
    <property type="term" value="P:chromosome organization"/>
    <property type="evidence" value="ECO:0007669"/>
    <property type="project" value="InterPro"/>
</dbReference>
<dbReference type="AlphaFoldDB" id="A0A131XEY5"/>
<keyword evidence="5" id="KW-0547">Nucleotide-binding</keyword>
<dbReference type="SUPFAM" id="SSF75553">
    <property type="entry name" value="Smc hinge domain"/>
    <property type="match status" value="1"/>
</dbReference>
<feature type="coiled-coil region" evidence="12">
    <location>
        <begin position="443"/>
        <end position="565"/>
    </location>
</feature>
<organism evidence="13">
    <name type="scientific">Hyalomma excavatum</name>
    <dbReference type="NCBI Taxonomy" id="257692"/>
    <lineage>
        <taxon>Eukaryota</taxon>
        <taxon>Metazoa</taxon>
        <taxon>Ecdysozoa</taxon>
        <taxon>Arthropoda</taxon>
        <taxon>Chelicerata</taxon>
        <taxon>Arachnida</taxon>
        <taxon>Acari</taxon>
        <taxon>Parasitiformes</taxon>
        <taxon>Ixodida</taxon>
        <taxon>Ixodoidea</taxon>
        <taxon>Ixodidae</taxon>
        <taxon>Hyalomminae</taxon>
        <taxon>Hyalomma</taxon>
    </lineage>
</organism>
<comment type="similarity">
    <text evidence="3">Belongs to the SMC family. SMC6 subfamily.</text>
</comment>
<keyword evidence="9" id="KW-0233">DNA recombination</keyword>
<sequence>MKATQLEKLQATYSKIEEERAATDRDLTLKEKLLPELEREVKRLEKLWRAFENLEDQRVKLCRLKAELLWAKVKEKEDVMLQTEAACQKEGRALSRLEEKIVDVNVKIEEHAKLQQELQAQLNDAVERVQAIQPAMLAGRKEYTIKKDQLREKEQTMARVDRELAAKRKEADIVRGRISELCAFDYGKQAEERAQREAQIRDLETRKDELRSRLRTSEHHCEQVKSSVDECTAKLNSFKGEQRELKDNMRFLSNSIQNLQASKKDSLQRFGRHIPTLLREIDAALSKGMFRKRPKGPLGSLIKLKDQHWDLATECCLGGILHAFLVDSDQDAKALRQIMSKVMGAERKPPIITSAFMGTVYNYKSKAMRSSRYPNLLDNLEIEDPDVINCIIDQRGVEKIALIDTNHEARNVMMNASAVPMNCSEAFTAQGDQLFPAPDFRYYSSSKQRAELLKENVDDQIREKKSELANMERRLKEVDAMFAESRAELAQSQKEAHRLTAQLDSLRREEVKLSSQIRELATVEEPEPTNVSILEEVLQKLEDEISGVQEELAALKEQQMELRATLKAEFAKIREIEEGRSELLKESNDIKTKLLDADAQLQKDKSQMQSLKEQRKAIEQSQSASERQLKAFSQQLQELTEKAEEASSERVQSRRKPAAIVAEIEALESQLQVEEKRNGNKDEIAEQYKTSLAKYTKIKDKVQELRAFVLELGEVMKERFDKYKKLFSATTMRLRLIFGTTLLQQNFTGDLEIDQNKQHLQIRVDPKEGTSGDHARQDLKALSGGERSFSTVCFVLALWDTMECPFRIMDEFDIFMDMGKRRVSLEMILEMTRRKARNQFVFLTPLELPAIDALHHVNIMIMPEPSRKRPAAIAARNDDDDEAQ</sequence>
<keyword evidence="6" id="KW-0227">DNA damage</keyword>
<comment type="subcellular location">
    <subcellularLocation>
        <location evidence="2">Chromosome</location>
    </subcellularLocation>
    <subcellularLocation>
        <location evidence="1">Nucleus</location>
    </subcellularLocation>
</comment>
<feature type="coiled-coil region" evidence="12">
    <location>
        <begin position="594"/>
        <end position="656"/>
    </location>
</feature>
<keyword evidence="7" id="KW-0067">ATP-binding</keyword>
<dbReference type="InterPro" id="IPR027417">
    <property type="entry name" value="P-loop_NTPase"/>
</dbReference>
<protein>
    <submittedName>
        <fullName evidence="13">Putative dna repair protein</fullName>
    </submittedName>
</protein>
<dbReference type="GO" id="GO:0005524">
    <property type="term" value="F:ATP binding"/>
    <property type="evidence" value="ECO:0007669"/>
    <property type="project" value="UniProtKB-KW"/>
</dbReference>
<dbReference type="Gene3D" id="3.40.50.300">
    <property type="entry name" value="P-loop containing nucleotide triphosphate hydrolases"/>
    <property type="match status" value="1"/>
</dbReference>
<proteinExistence type="evidence at transcript level"/>
<dbReference type="PANTHER" id="PTHR19306">
    <property type="entry name" value="STRUCTURAL MAINTENANCE OF CHROMOSOMES 5,6 SMC5, SMC6"/>
    <property type="match status" value="1"/>
</dbReference>
<feature type="coiled-coil region" evidence="12">
    <location>
        <begin position="6"/>
        <end position="54"/>
    </location>
</feature>
<evidence type="ECO:0000256" key="9">
    <source>
        <dbReference type="ARBA" id="ARBA00023172"/>
    </source>
</evidence>
<evidence type="ECO:0000256" key="8">
    <source>
        <dbReference type="ARBA" id="ARBA00023054"/>
    </source>
</evidence>
<evidence type="ECO:0000256" key="3">
    <source>
        <dbReference type="ARBA" id="ARBA00006793"/>
    </source>
</evidence>
<reference evidence="13" key="1">
    <citation type="journal article" date="2017" name="Ticks Tick Borne Dis.">
        <title>An insight into the sialome of Hyalomma excavatum.</title>
        <authorList>
            <person name="Ribeiro J.M."/>
            <person name="Slovak M."/>
            <person name="Francischetti I.M."/>
        </authorList>
    </citation>
    <scope>NUCLEOTIDE SEQUENCE</scope>
    <source>
        <strain evidence="13">Samish</strain>
        <tissue evidence="13">Salivary glands</tissue>
    </source>
</reference>
<evidence type="ECO:0000256" key="2">
    <source>
        <dbReference type="ARBA" id="ARBA00004286"/>
    </source>
</evidence>
<dbReference type="GO" id="GO:0005634">
    <property type="term" value="C:nucleus"/>
    <property type="evidence" value="ECO:0007669"/>
    <property type="project" value="UniProtKB-SubCell"/>
</dbReference>
<dbReference type="EMBL" id="GEFH01002858">
    <property type="protein sequence ID" value="JAP65723.1"/>
    <property type="molecule type" value="mRNA"/>
</dbReference>
<keyword evidence="10" id="KW-0234">DNA repair</keyword>
<keyword evidence="11" id="KW-0539">Nucleus</keyword>
<evidence type="ECO:0000256" key="12">
    <source>
        <dbReference type="SAM" id="Coils"/>
    </source>
</evidence>
<dbReference type="GO" id="GO:0000724">
    <property type="term" value="P:double-strand break repair via homologous recombination"/>
    <property type="evidence" value="ECO:0007669"/>
    <property type="project" value="TreeGrafter"/>
</dbReference>
<dbReference type="InterPro" id="IPR036277">
    <property type="entry name" value="SMC_hinge_sf"/>
</dbReference>
<dbReference type="SUPFAM" id="SSF90257">
    <property type="entry name" value="Myosin rod fragments"/>
    <property type="match status" value="1"/>
</dbReference>
<evidence type="ECO:0000256" key="11">
    <source>
        <dbReference type="ARBA" id="ARBA00023242"/>
    </source>
</evidence>
<evidence type="ECO:0000256" key="4">
    <source>
        <dbReference type="ARBA" id="ARBA00022454"/>
    </source>
</evidence>
<name>A0A131XEY5_9ACAR</name>
<evidence type="ECO:0000313" key="13">
    <source>
        <dbReference type="EMBL" id="JAP65723.1"/>
    </source>
</evidence>
<keyword evidence="8 12" id="KW-0175">Coiled coil</keyword>
<feature type="coiled-coil region" evidence="12">
    <location>
        <begin position="94"/>
        <end position="262"/>
    </location>
</feature>